<dbReference type="AlphaFoldDB" id="A0A2G9YB89"/>
<evidence type="ECO:0000313" key="3">
    <source>
        <dbReference type="Proteomes" id="UP000230392"/>
    </source>
</evidence>
<dbReference type="Gene3D" id="1.20.120.330">
    <property type="entry name" value="Nucleotidyltransferases domain 2"/>
    <property type="match status" value="1"/>
</dbReference>
<reference evidence="2 3" key="1">
    <citation type="submission" date="2017-09" db="EMBL/GenBank/DDBJ databases">
        <title>Depth-based differentiation of microbial function through sediment-hosted aquifers and enrichment of novel symbionts in the deep terrestrial subsurface.</title>
        <authorList>
            <person name="Probst A.J."/>
            <person name="Ladd B."/>
            <person name="Jarett J.K."/>
            <person name="Geller-Mcgrath D.E."/>
            <person name="Sieber C.M."/>
            <person name="Emerson J.B."/>
            <person name="Anantharaman K."/>
            <person name="Thomas B.C."/>
            <person name="Malmstrom R."/>
            <person name="Stieglmeier M."/>
            <person name="Klingl A."/>
            <person name="Woyke T."/>
            <person name="Ryan C.M."/>
            <person name="Banfield J.F."/>
        </authorList>
    </citation>
    <scope>NUCLEOTIDE SEQUENCE [LARGE SCALE GENOMIC DNA]</scope>
    <source>
        <strain evidence="2">CG23_combo_of_CG06-09_8_20_14_all_48_7</strain>
    </source>
</reference>
<dbReference type="SUPFAM" id="SSF81593">
    <property type="entry name" value="Nucleotidyltransferase substrate binding subunit/domain"/>
    <property type="match status" value="1"/>
</dbReference>
<accession>A0A2G9YB89</accession>
<evidence type="ECO:0000313" key="2">
    <source>
        <dbReference type="EMBL" id="PIP16474.1"/>
    </source>
</evidence>
<evidence type="ECO:0000259" key="1">
    <source>
        <dbReference type="PROSITE" id="PS50910"/>
    </source>
</evidence>
<organism evidence="2 3">
    <name type="scientific">bacterium (Candidatus Ratteibacteria) CG23_combo_of_CG06-09_8_20_14_all_48_7</name>
    <dbReference type="NCBI Taxonomy" id="2014292"/>
    <lineage>
        <taxon>Bacteria</taxon>
        <taxon>Candidatus Ratteibacteria</taxon>
    </lineage>
</organism>
<dbReference type="InterPro" id="IPR007842">
    <property type="entry name" value="HEPN_dom"/>
</dbReference>
<protein>
    <submittedName>
        <fullName evidence="2">DNA-binding protein</fullName>
    </submittedName>
</protein>
<name>A0A2G9YB89_9BACT</name>
<dbReference type="Pfam" id="PF05168">
    <property type="entry name" value="HEPN"/>
    <property type="match status" value="1"/>
</dbReference>
<gene>
    <name evidence="2" type="ORF">COX46_02025</name>
</gene>
<keyword evidence="2" id="KW-0238">DNA-binding</keyword>
<proteinExistence type="predicted"/>
<dbReference type="Proteomes" id="UP000230392">
    <property type="component" value="Unassembled WGS sequence"/>
</dbReference>
<dbReference type="GO" id="GO:0003677">
    <property type="term" value="F:DNA binding"/>
    <property type="evidence" value="ECO:0007669"/>
    <property type="project" value="UniProtKB-KW"/>
</dbReference>
<sequence length="128" mass="15008">MNLEAIIDYWITSAEEDITVAQHLLGKADYTYTLFFGHLYLEKLLKALVVKVTGNQAPPIHNLRLLTEAAKLSLTKEQKTLLTRIQEYNVRARYPDFKFKFKKRCTKEFTAKEINQIKGIGKWFREKI</sequence>
<comment type="caution">
    <text evidence="2">The sequence shown here is derived from an EMBL/GenBank/DDBJ whole genome shotgun (WGS) entry which is preliminary data.</text>
</comment>
<dbReference type="EMBL" id="PCRF01000092">
    <property type="protein sequence ID" value="PIP16474.1"/>
    <property type="molecule type" value="Genomic_DNA"/>
</dbReference>
<dbReference type="PROSITE" id="PS50910">
    <property type="entry name" value="HEPN"/>
    <property type="match status" value="1"/>
</dbReference>
<feature type="domain" description="HEPN" evidence="1">
    <location>
        <begin position="11"/>
        <end position="120"/>
    </location>
</feature>